<name>A0A9Q3EWH2_9BASI</name>
<keyword evidence="2" id="KW-1185">Reference proteome</keyword>
<dbReference type="Proteomes" id="UP000765509">
    <property type="component" value="Unassembled WGS sequence"/>
</dbReference>
<dbReference type="EMBL" id="AVOT02031577">
    <property type="protein sequence ID" value="MBW0525137.1"/>
    <property type="molecule type" value="Genomic_DNA"/>
</dbReference>
<evidence type="ECO:0000313" key="1">
    <source>
        <dbReference type="EMBL" id="MBW0525137.1"/>
    </source>
</evidence>
<dbReference type="AlphaFoldDB" id="A0A9Q3EWH2"/>
<sequence length="178" mass="20466">MGMLSENSDDQDPREEFLVEYQEEKQLEIQDLQLEAGIQQDTANKNLCKHTQDSQTFLFTQTRGMAYIHGTATTMTFCIDHAQHLLIIDSGAHYAIVPREYLDNNFPDWEKQLFPTKEKNFKSSSGKLTFIGTIIKGIIISHRNGNIRLNPEFVVLEDAQTQGFSLVKDYQRMYGIDI</sequence>
<protein>
    <submittedName>
        <fullName evidence="1">Uncharacterized protein</fullName>
    </submittedName>
</protein>
<accession>A0A9Q3EWH2</accession>
<proteinExistence type="predicted"/>
<organism evidence="1 2">
    <name type="scientific">Austropuccinia psidii MF-1</name>
    <dbReference type="NCBI Taxonomy" id="1389203"/>
    <lineage>
        <taxon>Eukaryota</taxon>
        <taxon>Fungi</taxon>
        <taxon>Dikarya</taxon>
        <taxon>Basidiomycota</taxon>
        <taxon>Pucciniomycotina</taxon>
        <taxon>Pucciniomycetes</taxon>
        <taxon>Pucciniales</taxon>
        <taxon>Sphaerophragmiaceae</taxon>
        <taxon>Austropuccinia</taxon>
    </lineage>
</organism>
<comment type="caution">
    <text evidence="1">The sequence shown here is derived from an EMBL/GenBank/DDBJ whole genome shotgun (WGS) entry which is preliminary data.</text>
</comment>
<evidence type="ECO:0000313" key="2">
    <source>
        <dbReference type="Proteomes" id="UP000765509"/>
    </source>
</evidence>
<reference evidence="1" key="1">
    <citation type="submission" date="2021-03" db="EMBL/GenBank/DDBJ databases">
        <title>Draft genome sequence of rust myrtle Austropuccinia psidii MF-1, a brazilian biotype.</title>
        <authorList>
            <person name="Quecine M.C."/>
            <person name="Pachon D.M.R."/>
            <person name="Bonatelli M.L."/>
            <person name="Correr F.H."/>
            <person name="Franceschini L.M."/>
            <person name="Leite T.F."/>
            <person name="Margarido G.R.A."/>
            <person name="Almeida C.A."/>
            <person name="Ferrarezi J.A."/>
            <person name="Labate C.A."/>
        </authorList>
    </citation>
    <scope>NUCLEOTIDE SEQUENCE</scope>
    <source>
        <strain evidence="1">MF-1</strain>
    </source>
</reference>
<gene>
    <name evidence="1" type="ORF">O181_064852</name>
</gene>